<feature type="signal peptide" evidence="1">
    <location>
        <begin position="1"/>
        <end position="31"/>
    </location>
</feature>
<feature type="chain" id="PRO_5004822401" evidence="1">
    <location>
        <begin position="32"/>
        <end position="678"/>
    </location>
</feature>
<dbReference type="RefSeq" id="XP_008910279.1">
    <property type="nucleotide sequence ID" value="XM_008912031.1"/>
</dbReference>
<dbReference type="AlphaFoldDB" id="W2PTV3"/>
<sequence>MGHQQRIPASLHLRWPLATVVLQLYAITTRTVWHRCVSGITAPRDDTQLESTQLPATLEAPDFNTFIGRSDSFTEILPVPPTSVILPTTTAYPSTDPSSTAAIERTTSASTLKEKFQLVSLHESKKTAGVTMRSRDAYVYVYHNNYGKKDNLKRVEYRCESHENRAFRYRVGIYKPVDPHPILEQQMFALEQQGQHNGRPTSRSQYGINRSVNDEVDSLASSGAGPNKILKVLSMKYSDQRNVLWNIPSAEQVKSRKNYLAQGLEAAWKIETFADLCELCSTRMCETAEDFFGRGRGSYEFDMQHDQETFHLESHDFQNDTIVLSCFSHSFHEDGRRKQSFGLVLTSQQVKSRKNYLAQGLEAAWKIETFADLCELCSTRMCETAEDFFGRGRGSYEFDMQHDQETFHLESHDFQNDTIVLSCFSHSFHEDGRRKQSFGLVLTSRKLLRNVVYAVHGQSRDGVFVAADGTYRLHYGHWTLVAVGTYRCRYNKRRYIKNFEPWAYMFFGSFREYCECLCCGVASDRSSRLLRSRGSEMQRKLTSVKRKGLFESNVEVNIQQMHHARSPEQFEAISKLCLTYWREKKEVQYVDWFKKVYLDNRWLNWYTTCAIPGIHHFQNALESHNGVIKKAGITMKQAKTGVVLNDSIPGILTMAAQNAPDRPFGHCCQGKKQSWSFE</sequence>
<dbReference type="GeneID" id="20192200"/>
<name>W2PTV3_PHYN3</name>
<organism evidence="2 3">
    <name type="scientific">Phytophthora nicotianae (strain INRA-310)</name>
    <name type="common">Phytophthora parasitica</name>
    <dbReference type="NCBI Taxonomy" id="761204"/>
    <lineage>
        <taxon>Eukaryota</taxon>
        <taxon>Sar</taxon>
        <taxon>Stramenopiles</taxon>
        <taxon>Oomycota</taxon>
        <taxon>Peronosporomycetes</taxon>
        <taxon>Peronosporales</taxon>
        <taxon>Peronosporaceae</taxon>
        <taxon>Phytophthora</taxon>
    </lineage>
</organism>
<dbReference type="OrthoDB" id="127112at2759"/>
<dbReference type="EMBL" id="KI669604">
    <property type="protein sequence ID" value="ETN04352.1"/>
    <property type="molecule type" value="Genomic_DNA"/>
</dbReference>
<proteinExistence type="predicted"/>
<reference evidence="2 3" key="2">
    <citation type="submission" date="2013-11" db="EMBL/GenBank/DDBJ databases">
        <title>The Genome Sequence of Phytophthora parasitica INRA-310.</title>
        <authorList>
            <consortium name="The Broad Institute Genomics Platform"/>
            <person name="Russ C."/>
            <person name="Tyler B."/>
            <person name="Panabieres F."/>
            <person name="Shan W."/>
            <person name="Tripathy S."/>
            <person name="Grunwald N."/>
            <person name="Machado M."/>
            <person name="Johnson C.S."/>
            <person name="Arredondo F."/>
            <person name="Hong C."/>
            <person name="Coffey M."/>
            <person name="Young S.K."/>
            <person name="Zeng Q."/>
            <person name="Gargeya S."/>
            <person name="Fitzgerald M."/>
            <person name="Abouelleil A."/>
            <person name="Alvarado L."/>
            <person name="Chapman S.B."/>
            <person name="Gainer-Dewar J."/>
            <person name="Goldberg J."/>
            <person name="Griggs A."/>
            <person name="Gujja S."/>
            <person name="Hansen M."/>
            <person name="Howarth C."/>
            <person name="Imamovic A."/>
            <person name="Ireland A."/>
            <person name="Larimer J."/>
            <person name="McCowan C."/>
            <person name="Murphy C."/>
            <person name="Pearson M."/>
            <person name="Poon T.W."/>
            <person name="Priest M."/>
            <person name="Roberts A."/>
            <person name="Saif S."/>
            <person name="Shea T."/>
            <person name="Sykes S."/>
            <person name="Wortman J."/>
            <person name="Nusbaum C."/>
            <person name="Birren B."/>
        </authorList>
    </citation>
    <scope>NUCLEOTIDE SEQUENCE [LARGE SCALE GENOMIC DNA]</scope>
    <source>
        <strain evidence="2 3">INRA-310</strain>
    </source>
</reference>
<protein>
    <submittedName>
        <fullName evidence="2">Uncharacterized protein</fullName>
    </submittedName>
</protein>
<accession>W2PTV3</accession>
<dbReference type="VEuPathDB" id="FungiDB:PPTG_23601"/>
<evidence type="ECO:0000256" key="1">
    <source>
        <dbReference type="SAM" id="SignalP"/>
    </source>
</evidence>
<evidence type="ECO:0000313" key="3">
    <source>
        <dbReference type="Proteomes" id="UP000018817"/>
    </source>
</evidence>
<evidence type="ECO:0000313" key="2">
    <source>
        <dbReference type="EMBL" id="ETN04352.1"/>
    </source>
</evidence>
<dbReference type="Proteomes" id="UP000018817">
    <property type="component" value="Unassembled WGS sequence"/>
</dbReference>
<reference evidence="3" key="1">
    <citation type="submission" date="2011-12" db="EMBL/GenBank/DDBJ databases">
        <authorList>
            <consortium name="The Broad Institute Genome Sequencing Platform"/>
            <person name="Russ C."/>
            <person name="Tyler B."/>
            <person name="Panabieres F."/>
            <person name="Shan W."/>
            <person name="Tripathy S."/>
            <person name="Grunwald N."/>
            <person name="Machado M."/>
            <person name="Young S.K."/>
            <person name="Zeng Q."/>
            <person name="Gargeya S."/>
            <person name="Fitzgerald M."/>
            <person name="Haas B."/>
            <person name="Abouelleil A."/>
            <person name="Alvarado L."/>
            <person name="Arachchi H.M."/>
            <person name="Berlin A."/>
            <person name="Chapman S.B."/>
            <person name="Gearin G."/>
            <person name="Goldberg J."/>
            <person name="Griggs A."/>
            <person name="Gujja S."/>
            <person name="Hansen M."/>
            <person name="Heiman D."/>
            <person name="Howarth C."/>
            <person name="Larimer J."/>
            <person name="Lui A."/>
            <person name="MacDonald P.J.P."/>
            <person name="McCowen C."/>
            <person name="Montmayeur A."/>
            <person name="Murphy C."/>
            <person name="Neiman D."/>
            <person name="Pearson M."/>
            <person name="Priest M."/>
            <person name="Roberts A."/>
            <person name="Saif S."/>
            <person name="Shea T."/>
            <person name="Sisk P."/>
            <person name="Stolte C."/>
            <person name="Sykes S."/>
            <person name="Wortman J."/>
            <person name="Nusbaum C."/>
            <person name="Birren B."/>
        </authorList>
    </citation>
    <scope>NUCLEOTIDE SEQUENCE [LARGE SCALE GENOMIC DNA]</scope>
    <source>
        <strain evidence="3">INRA-310</strain>
    </source>
</reference>
<gene>
    <name evidence="2" type="ORF">PPTG_23601</name>
</gene>
<keyword evidence="1" id="KW-0732">Signal</keyword>